<feature type="domain" description="UBC core" evidence="2">
    <location>
        <begin position="2"/>
        <end position="151"/>
    </location>
</feature>
<keyword evidence="1" id="KW-0833">Ubl conjugation pathway</keyword>
<sequence length="167" mass="18008">MASAKRITKELQECESSPPPGLSIAYSESNIYVWIVTLQGPPGTVYAGGVFTLTLTLPTEYPFKAPGVVFNTRIYHPNVTNDNAGNICLSLLKPEHWKPASRIKGVLEAVRQLLVEPQPDDALEARIADEYKNNRAEFDKNAKSYVQRYAKAGGGNGGGGAGAEGTK</sequence>
<name>A0ABR1W695_9PEZI</name>
<evidence type="ECO:0000313" key="4">
    <source>
        <dbReference type="Proteomes" id="UP001480595"/>
    </source>
</evidence>
<dbReference type="InterPro" id="IPR000608">
    <property type="entry name" value="UBC"/>
</dbReference>
<evidence type="ECO:0000256" key="1">
    <source>
        <dbReference type="ARBA" id="ARBA00022786"/>
    </source>
</evidence>
<organism evidence="3 4">
    <name type="scientific">Apiospora phragmitis</name>
    <dbReference type="NCBI Taxonomy" id="2905665"/>
    <lineage>
        <taxon>Eukaryota</taxon>
        <taxon>Fungi</taxon>
        <taxon>Dikarya</taxon>
        <taxon>Ascomycota</taxon>
        <taxon>Pezizomycotina</taxon>
        <taxon>Sordariomycetes</taxon>
        <taxon>Xylariomycetidae</taxon>
        <taxon>Amphisphaeriales</taxon>
        <taxon>Apiosporaceae</taxon>
        <taxon>Apiospora</taxon>
    </lineage>
</organism>
<dbReference type="Gene3D" id="3.10.110.10">
    <property type="entry name" value="Ubiquitin Conjugating Enzyme"/>
    <property type="match status" value="1"/>
</dbReference>
<reference evidence="3 4" key="1">
    <citation type="submission" date="2023-01" db="EMBL/GenBank/DDBJ databases">
        <title>Analysis of 21 Apiospora genomes using comparative genomics revels a genus with tremendous synthesis potential of carbohydrate active enzymes and secondary metabolites.</title>
        <authorList>
            <person name="Sorensen T."/>
        </authorList>
    </citation>
    <scope>NUCLEOTIDE SEQUENCE [LARGE SCALE GENOMIC DNA]</scope>
    <source>
        <strain evidence="3 4">CBS 135458</strain>
    </source>
</reference>
<keyword evidence="4" id="KW-1185">Reference proteome</keyword>
<comment type="caution">
    <text evidence="3">The sequence shown here is derived from an EMBL/GenBank/DDBJ whole genome shotgun (WGS) entry which is preliminary data.</text>
</comment>
<dbReference type="SMART" id="SM00212">
    <property type="entry name" value="UBCc"/>
    <property type="match status" value="1"/>
</dbReference>
<protein>
    <submittedName>
        <fullName evidence="3">Ubiquitin-conjugating enzyme</fullName>
    </submittedName>
</protein>
<dbReference type="RefSeq" id="XP_066720093.1">
    <property type="nucleotide sequence ID" value="XM_066854238.1"/>
</dbReference>
<gene>
    <name evidence="3" type="ORF">PG994_002829</name>
</gene>
<dbReference type="Pfam" id="PF00179">
    <property type="entry name" value="UQ_con"/>
    <property type="match status" value="1"/>
</dbReference>
<dbReference type="PROSITE" id="PS50127">
    <property type="entry name" value="UBC_2"/>
    <property type="match status" value="1"/>
</dbReference>
<dbReference type="InterPro" id="IPR050113">
    <property type="entry name" value="Ub_conjugating_enzyme"/>
</dbReference>
<dbReference type="SUPFAM" id="SSF54495">
    <property type="entry name" value="UBC-like"/>
    <property type="match status" value="1"/>
</dbReference>
<dbReference type="InterPro" id="IPR016135">
    <property type="entry name" value="UBQ-conjugating_enzyme/RWD"/>
</dbReference>
<dbReference type="PANTHER" id="PTHR24067">
    <property type="entry name" value="UBIQUITIN-CONJUGATING ENZYME E2"/>
    <property type="match status" value="1"/>
</dbReference>
<dbReference type="Proteomes" id="UP001480595">
    <property type="component" value="Unassembled WGS sequence"/>
</dbReference>
<dbReference type="GeneID" id="92087301"/>
<accession>A0ABR1W695</accession>
<evidence type="ECO:0000259" key="2">
    <source>
        <dbReference type="PROSITE" id="PS50127"/>
    </source>
</evidence>
<dbReference type="EMBL" id="JAQQWL010000003">
    <property type="protein sequence ID" value="KAK8079022.1"/>
    <property type="molecule type" value="Genomic_DNA"/>
</dbReference>
<evidence type="ECO:0000313" key="3">
    <source>
        <dbReference type="EMBL" id="KAK8079022.1"/>
    </source>
</evidence>
<proteinExistence type="predicted"/>